<dbReference type="InterPro" id="IPR014016">
    <property type="entry name" value="UvrD-like_ATP-bd"/>
</dbReference>
<keyword evidence="4 10" id="KW-0347">Helicase</keyword>
<dbReference type="GO" id="GO:0005524">
    <property type="term" value="F:ATP binding"/>
    <property type="evidence" value="ECO:0007669"/>
    <property type="project" value="UniProtKB-UniRule"/>
</dbReference>
<keyword evidence="14" id="KW-1185">Reference proteome</keyword>
<evidence type="ECO:0000256" key="2">
    <source>
        <dbReference type="ARBA" id="ARBA00022741"/>
    </source>
</evidence>
<evidence type="ECO:0000256" key="8">
    <source>
        <dbReference type="ARBA" id="ARBA00034808"/>
    </source>
</evidence>
<evidence type="ECO:0000256" key="4">
    <source>
        <dbReference type="ARBA" id="ARBA00022806"/>
    </source>
</evidence>
<evidence type="ECO:0000259" key="11">
    <source>
        <dbReference type="PROSITE" id="PS51198"/>
    </source>
</evidence>
<dbReference type="EMBL" id="KV454002">
    <property type="protein sequence ID" value="ODQ48243.1"/>
    <property type="molecule type" value="Genomic_DNA"/>
</dbReference>
<dbReference type="Gene3D" id="1.10.10.160">
    <property type="match status" value="1"/>
</dbReference>
<comment type="catalytic activity">
    <reaction evidence="9">
        <text>ATP + H2O = ADP + phosphate + H(+)</text>
        <dbReference type="Rhea" id="RHEA:13065"/>
        <dbReference type="ChEBI" id="CHEBI:15377"/>
        <dbReference type="ChEBI" id="CHEBI:15378"/>
        <dbReference type="ChEBI" id="CHEBI:30616"/>
        <dbReference type="ChEBI" id="CHEBI:43474"/>
        <dbReference type="ChEBI" id="CHEBI:456216"/>
        <dbReference type="EC" id="5.6.2.4"/>
    </reaction>
</comment>
<evidence type="ECO:0000256" key="10">
    <source>
        <dbReference type="PROSITE-ProRule" id="PRU00560"/>
    </source>
</evidence>
<sequence>MAEENDREAGEFKEVEIRCTDAQREVITAESMPNSLINVISGPGTGKTTTLCNRIAYLLGTGVRPSEIIVFSLTNQSVNDVKNTLAGILGDTLAAGVQITTIHSCANKLVSLNSAYWQVTRDKSSLDPKILDSLLRSLTVPDLRKERNGSLVGKDNSLAAKLSSQEIRKIKMTNPTLYKKLLGYENPGISTLVKSDNVLYDKIVYEATKMLHRNHTSMQASTTDVASTNVNIPASITNVKEVIVDEFQDISSVLLDFILEISRGRQLTVAGDIDQSLYTFNGATPDENIKAILPIYKQDGYNLKEIILDETFRFSKSIHKLSLNLLGTEYSLIKNTVEEEPINIIREEFFSTADEFEFVYKEINDLIDASKGFLSPKNFAVLSNKNFILDRFKEYSDNKNSNLKVKRIFGSQKWLDTKASSIVSFLQLLDNPHSDPSMLVAISFLDGIGPKMTMQIKKEAEDHGNSIYDYLISSEKYAKKIDRNLFSRLEKLTGDVDRTDPSSIVVCLIEIGNLFNFPKLLGTEVAHAQYNKILKELFENLKVLKVIHPSDVDLLSYFLSNYQEEFLKESDLETLDTDSVDDFVTVSTIHGAKGLQWDIVFVLSNLDFSNLASFPLNSRTNYVAATRARQLLYLNKAVTEKMLYVDTYKRDEADQSTVKVNYRKTMVDYIPELKLKALPNNLKELPEYEMPIGRTKNMELLGRLLGNMAKRNVLPVPSSMMGVMTHLKKSCRKL</sequence>
<dbReference type="GO" id="GO:0005634">
    <property type="term" value="C:nucleus"/>
    <property type="evidence" value="ECO:0007669"/>
    <property type="project" value="TreeGrafter"/>
</dbReference>
<evidence type="ECO:0000313" key="13">
    <source>
        <dbReference type="EMBL" id="ODQ48243.1"/>
    </source>
</evidence>
<organism evidence="13 14">
    <name type="scientific">Pichia membranifaciens NRRL Y-2026</name>
    <dbReference type="NCBI Taxonomy" id="763406"/>
    <lineage>
        <taxon>Eukaryota</taxon>
        <taxon>Fungi</taxon>
        <taxon>Dikarya</taxon>
        <taxon>Ascomycota</taxon>
        <taxon>Saccharomycotina</taxon>
        <taxon>Pichiomycetes</taxon>
        <taxon>Pichiales</taxon>
        <taxon>Pichiaceae</taxon>
        <taxon>Pichia</taxon>
    </lineage>
</organism>
<protein>
    <recommendedName>
        <fullName evidence="8">DNA 3'-5' helicase</fullName>
        <ecNumber evidence="8">5.6.2.4</ecNumber>
    </recommendedName>
</protein>
<dbReference type="STRING" id="763406.A0A1E3NRQ9"/>
<dbReference type="GeneID" id="30180812"/>
<dbReference type="AlphaFoldDB" id="A0A1E3NRQ9"/>
<feature type="binding site" evidence="10">
    <location>
        <begin position="41"/>
        <end position="48"/>
    </location>
    <ligand>
        <name>ATP</name>
        <dbReference type="ChEBI" id="CHEBI:30616"/>
    </ligand>
</feature>
<evidence type="ECO:0000256" key="1">
    <source>
        <dbReference type="ARBA" id="ARBA00009922"/>
    </source>
</evidence>
<dbReference type="Pfam" id="PF13361">
    <property type="entry name" value="UvrD_C"/>
    <property type="match status" value="1"/>
</dbReference>
<keyword evidence="6" id="KW-0413">Isomerase</keyword>
<accession>A0A1E3NRQ9</accession>
<keyword evidence="5 10" id="KW-0067">ATP-binding</keyword>
<dbReference type="InterPro" id="IPR014017">
    <property type="entry name" value="DNA_helicase_UvrD-like_C"/>
</dbReference>
<dbReference type="Pfam" id="PF00580">
    <property type="entry name" value="UvrD-helicase"/>
    <property type="match status" value="1"/>
</dbReference>
<keyword evidence="2 10" id="KW-0547">Nucleotide-binding</keyword>
<dbReference type="GO" id="GO:0000725">
    <property type="term" value="P:recombinational repair"/>
    <property type="evidence" value="ECO:0007669"/>
    <property type="project" value="TreeGrafter"/>
</dbReference>
<dbReference type="OrthoDB" id="1470711at2759"/>
<evidence type="ECO:0000313" key="14">
    <source>
        <dbReference type="Proteomes" id="UP000094455"/>
    </source>
</evidence>
<evidence type="ECO:0000256" key="3">
    <source>
        <dbReference type="ARBA" id="ARBA00022801"/>
    </source>
</evidence>
<comment type="catalytic activity">
    <reaction evidence="7">
        <text>Couples ATP hydrolysis with the unwinding of duplex DNA by translocating in the 3'-5' direction.</text>
        <dbReference type="EC" id="5.6.2.4"/>
    </reaction>
</comment>
<name>A0A1E3NRQ9_9ASCO</name>
<feature type="domain" description="UvrD-like helicase ATP-binding" evidence="11">
    <location>
        <begin position="20"/>
        <end position="315"/>
    </location>
</feature>
<dbReference type="PROSITE" id="PS51198">
    <property type="entry name" value="UVRD_HELICASE_ATP_BIND"/>
    <property type="match status" value="1"/>
</dbReference>
<keyword evidence="3 10" id="KW-0378">Hydrolase</keyword>
<evidence type="ECO:0000256" key="6">
    <source>
        <dbReference type="ARBA" id="ARBA00023235"/>
    </source>
</evidence>
<dbReference type="InterPro" id="IPR027417">
    <property type="entry name" value="P-loop_NTPase"/>
</dbReference>
<dbReference type="GO" id="GO:0043138">
    <property type="term" value="F:3'-5' DNA helicase activity"/>
    <property type="evidence" value="ECO:0007669"/>
    <property type="project" value="UniProtKB-EC"/>
</dbReference>
<dbReference type="RefSeq" id="XP_019019356.1">
    <property type="nucleotide sequence ID" value="XM_019164125.1"/>
</dbReference>
<comment type="similarity">
    <text evidence="1">Belongs to the helicase family. UvrD subfamily.</text>
</comment>
<evidence type="ECO:0000256" key="9">
    <source>
        <dbReference type="ARBA" id="ARBA00048988"/>
    </source>
</evidence>
<dbReference type="PROSITE" id="PS51217">
    <property type="entry name" value="UVRD_HELICASE_CTER"/>
    <property type="match status" value="1"/>
</dbReference>
<dbReference type="Gene3D" id="1.10.486.10">
    <property type="entry name" value="PCRA, domain 4"/>
    <property type="match status" value="1"/>
</dbReference>
<dbReference type="PANTHER" id="PTHR11070:SF46">
    <property type="entry name" value="ATP-DEPENDENT DNA HELICASE HMI1, MITOCHONDRIAL"/>
    <property type="match status" value="1"/>
</dbReference>
<reference evidence="13 14" key="1">
    <citation type="journal article" date="2016" name="Proc. Natl. Acad. Sci. U.S.A.">
        <title>Comparative genomics of biotechnologically important yeasts.</title>
        <authorList>
            <person name="Riley R."/>
            <person name="Haridas S."/>
            <person name="Wolfe K.H."/>
            <person name="Lopes M.R."/>
            <person name="Hittinger C.T."/>
            <person name="Goeker M."/>
            <person name="Salamov A.A."/>
            <person name="Wisecaver J.H."/>
            <person name="Long T.M."/>
            <person name="Calvey C.H."/>
            <person name="Aerts A.L."/>
            <person name="Barry K.W."/>
            <person name="Choi C."/>
            <person name="Clum A."/>
            <person name="Coughlan A.Y."/>
            <person name="Deshpande S."/>
            <person name="Douglass A.P."/>
            <person name="Hanson S.J."/>
            <person name="Klenk H.-P."/>
            <person name="LaButti K.M."/>
            <person name="Lapidus A."/>
            <person name="Lindquist E.A."/>
            <person name="Lipzen A.M."/>
            <person name="Meier-Kolthoff J.P."/>
            <person name="Ohm R.A."/>
            <person name="Otillar R.P."/>
            <person name="Pangilinan J.L."/>
            <person name="Peng Y."/>
            <person name="Rokas A."/>
            <person name="Rosa C.A."/>
            <person name="Scheuner C."/>
            <person name="Sibirny A.A."/>
            <person name="Slot J.C."/>
            <person name="Stielow J.B."/>
            <person name="Sun H."/>
            <person name="Kurtzman C.P."/>
            <person name="Blackwell M."/>
            <person name="Grigoriev I.V."/>
            <person name="Jeffries T.W."/>
        </authorList>
    </citation>
    <scope>NUCLEOTIDE SEQUENCE [LARGE SCALE GENOMIC DNA]</scope>
    <source>
        <strain evidence="13 14">NRRL Y-2026</strain>
    </source>
</reference>
<dbReference type="PANTHER" id="PTHR11070">
    <property type="entry name" value="UVRD / RECB / PCRA DNA HELICASE FAMILY MEMBER"/>
    <property type="match status" value="1"/>
</dbReference>
<evidence type="ECO:0000259" key="12">
    <source>
        <dbReference type="PROSITE" id="PS51217"/>
    </source>
</evidence>
<dbReference type="Proteomes" id="UP000094455">
    <property type="component" value="Unassembled WGS sequence"/>
</dbReference>
<dbReference type="Gene3D" id="3.40.50.300">
    <property type="entry name" value="P-loop containing nucleotide triphosphate hydrolases"/>
    <property type="match status" value="2"/>
</dbReference>
<feature type="domain" description="UvrD-like helicase C-terminal" evidence="12">
    <location>
        <begin position="311"/>
        <end position="594"/>
    </location>
</feature>
<evidence type="ECO:0000256" key="7">
    <source>
        <dbReference type="ARBA" id="ARBA00034617"/>
    </source>
</evidence>
<dbReference type="GO" id="GO:0016787">
    <property type="term" value="F:hydrolase activity"/>
    <property type="evidence" value="ECO:0007669"/>
    <property type="project" value="UniProtKB-UniRule"/>
</dbReference>
<dbReference type="InterPro" id="IPR013986">
    <property type="entry name" value="DExx_box_DNA_helicase_dom_sf"/>
</dbReference>
<gene>
    <name evidence="13" type="ORF">PICMEDRAFT_72216</name>
</gene>
<dbReference type="GO" id="GO:0003677">
    <property type="term" value="F:DNA binding"/>
    <property type="evidence" value="ECO:0007669"/>
    <property type="project" value="InterPro"/>
</dbReference>
<evidence type="ECO:0000256" key="5">
    <source>
        <dbReference type="ARBA" id="ARBA00022840"/>
    </source>
</evidence>
<proteinExistence type="inferred from homology"/>
<dbReference type="InterPro" id="IPR000212">
    <property type="entry name" value="DNA_helicase_UvrD/REP"/>
</dbReference>
<dbReference type="SUPFAM" id="SSF52540">
    <property type="entry name" value="P-loop containing nucleoside triphosphate hydrolases"/>
    <property type="match status" value="1"/>
</dbReference>
<dbReference type="EC" id="5.6.2.4" evidence="8"/>